<gene>
    <name evidence="3" type="ORF">BO70DRAFT_322630</name>
</gene>
<dbReference type="STRING" id="1448321.A0A317V5F3"/>
<feature type="region of interest" description="Disordered" evidence="2">
    <location>
        <begin position="1113"/>
        <end position="1134"/>
    </location>
</feature>
<feature type="compositionally biased region" description="Polar residues" evidence="2">
    <location>
        <begin position="269"/>
        <end position="278"/>
    </location>
</feature>
<dbReference type="VEuPathDB" id="FungiDB:BO70DRAFT_322630"/>
<feature type="region of interest" description="Disordered" evidence="2">
    <location>
        <begin position="542"/>
        <end position="677"/>
    </location>
</feature>
<feature type="compositionally biased region" description="Low complexity" evidence="2">
    <location>
        <begin position="637"/>
        <end position="646"/>
    </location>
</feature>
<feature type="region of interest" description="Disordered" evidence="2">
    <location>
        <begin position="1"/>
        <end position="278"/>
    </location>
</feature>
<accession>A0A317V5F3</accession>
<feature type="region of interest" description="Disordered" evidence="2">
    <location>
        <begin position="1160"/>
        <end position="1222"/>
    </location>
</feature>
<reference evidence="3 4" key="1">
    <citation type="submission" date="2016-12" db="EMBL/GenBank/DDBJ databases">
        <title>The genomes of Aspergillus section Nigri reveals drivers in fungal speciation.</title>
        <authorList>
            <consortium name="DOE Joint Genome Institute"/>
            <person name="Vesth T.C."/>
            <person name="Nybo J."/>
            <person name="Theobald S."/>
            <person name="Brandl J."/>
            <person name="Frisvad J.C."/>
            <person name="Nielsen K.F."/>
            <person name="Lyhne E.K."/>
            <person name="Kogle M.E."/>
            <person name="Kuo A."/>
            <person name="Riley R."/>
            <person name="Clum A."/>
            <person name="Nolan M."/>
            <person name="Lipzen A."/>
            <person name="Salamov A."/>
            <person name="Henrissat B."/>
            <person name="Wiebenga A."/>
            <person name="De Vries R.P."/>
            <person name="Grigoriev I.V."/>
            <person name="Mortensen U.H."/>
            <person name="Andersen M.R."/>
            <person name="Baker S.E."/>
        </authorList>
    </citation>
    <scope>NUCLEOTIDE SEQUENCE [LARGE SCALE GENOMIC DNA]</scope>
    <source>
        <strain evidence="3 4">CBS 117.55</strain>
    </source>
</reference>
<keyword evidence="1" id="KW-0175">Coiled coil</keyword>
<evidence type="ECO:0000256" key="1">
    <source>
        <dbReference type="SAM" id="Coils"/>
    </source>
</evidence>
<sequence>MPGPPQPEWRRTTTTHPQHPPQPSWQASSPPPPPRPPRPPSAPLYDPNLYGQISTPPPAANVSANVSPSPGLAAADTTAWGVKYNRHQLLAQTPPPPPLPPRPSSTTHSPQAQSPIVSPLDPSFATQPAPDASYQQWPQNALYAPQQPVTYLPPQAPPPLPVPSGYQDASLQQSSSWQQSPPPYSSVPLTQYHGAPAQQAATLSNPNVAGYPTPSSGIPQAPSPQQAIPVPYQEQQRLPHPPQVSVAPAAGSEDGSFPTVAPPVPPKTNPSFAPTNASALGFGGPSDWEYLSSSPGIIDDMEAFGAKRQDSPPLNPSAGISPDHPVTAVGPTASGPCISPVSPPTETPVIQTAHADEQIQRGGPISSPSTALNDRNPPPPIKVQSESAHSPVSIDESSESIDGIIDAWNRPIPADSEAGQAYQGSTPHPEVPSPSQKLSPIDIPKQESTLPRKQVQSKPRSAGPDSATSEATTEKRAILPAFVPLDPYDDLDPWSKSSLERYVAMLRKEAVADSDKERFGIFTAFMAKETKLREILYSVESSPTPVDEAIQDVQPTPSPQESTYSSDINAPPVESGLIPVESEDDYFASTSIHDGPEDGSYSPGGRPVLPRLHTPGAVDIKRSASHKMGHRHDTGHAAASSSRSSSVPPSMMNDVERQPDLPPLTTNPPQPIYIPFRYAEGPQRGSDELVFDRPAYQAYSDLRQASAESGRVMSNAPTSTSHNLSTSVMNLNHNKPDETFIGLIREKSVAYRKKAPRRTSSPPPLPASLRQGKPTGPVEDLRAMVSSPAARHSESQWHVTTRKELEIFTGDFTYIREAGKSWELSSKSRKEELDKERVRRQEKSENRVDTLFNGKEIGYADINVLEEEFRQKEARAQLEEERQELDNFIANVFEPLDRRLKEEVSTLQTHYESALTQLDHDNSKIKSATTDKYNLSDTMKLVNEIYRKLEMRYQKRLEIALDRERRRKKAERRPLVFMGDSLALKQVDKDFDQMERRNILEAARERDERANRLMDSFDDAIMHGLGENQSLLDEVAAKVAKIDAANSSSALPDSEAEPLLKSVYNLVESLRRDSESILHSFGVADSVLNDADYSVSVAEARYSEADPDVFRRLDDEKKKEDDKIQTDLKSKLDSVRNGPAKITASINGILESLGKSPIAITEEPDSTTETPSRLPVDVLSPTTQPPAASSPSRKPGEDPEHHQRLRKALDDAKKRNAARKNA</sequence>
<evidence type="ECO:0000256" key="2">
    <source>
        <dbReference type="SAM" id="MobiDB-lite"/>
    </source>
</evidence>
<name>A0A317V5F3_9EURO</name>
<keyword evidence="4" id="KW-1185">Reference proteome</keyword>
<dbReference type="Proteomes" id="UP000247233">
    <property type="component" value="Unassembled WGS sequence"/>
</dbReference>
<feature type="compositionally biased region" description="Pro residues" evidence="2">
    <location>
        <begin position="93"/>
        <end position="103"/>
    </location>
</feature>
<feature type="compositionally biased region" description="Polar residues" evidence="2">
    <location>
        <begin position="446"/>
        <end position="459"/>
    </location>
</feature>
<evidence type="ECO:0000313" key="3">
    <source>
        <dbReference type="EMBL" id="PWY69534.1"/>
    </source>
</evidence>
<feature type="compositionally biased region" description="Pro residues" evidence="2">
    <location>
        <begin position="18"/>
        <end position="42"/>
    </location>
</feature>
<protein>
    <submittedName>
        <fullName evidence="3">Uncharacterized protein</fullName>
    </submittedName>
</protein>
<dbReference type="GeneID" id="37062793"/>
<dbReference type="OrthoDB" id="1883964at2759"/>
<dbReference type="EMBL" id="MSFL01000033">
    <property type="protein sequence ID" value="PWY69534.1"/>
    <property type="molecule type" value="Genomic_DNA"/>
</dbReference>
<feature type="region of interest" description="Disordered" evidence="2">
    <location>
        <begin position="302"/>
        <end position="479"/>
    </location>
</feature>
<comment type="caution">
    <text evidence="3">The sequence shown here is derived from an EMBL/GenBank/DDBJ whole genome shotgun (WGS) entry which is preliminary data.</text>
</comment>
<feature type="compositionally biased region" description="Low complexity" evidence="2">
    <location>
        <begin position="214"/>
        <end position="231"/>
    </location>
</feature>
<feature type="compositionally biased region" description="Low complexity" evidence="2">
    <location>
        <begin position="1180"/>
        <end position="1192"/>
    </location>
</feature>
<proteinExistence type="predicted"/>
<organism evidence="3 4">
    <name type="scientific">Aspergillus heteromorphus CBS 117.55</name>
    <dbReference type="NCBI Taxonomy" id="1448321"/>
    <lineage>
        <taxon>Eukaryota</taxon>
        <taxon>Fungi</taxon>
        <taxon>Dikarya</taxon>
        <taxon>Ascomycota</taxon>
        <taxon>Pezizomycotina</taxon>
        <taxon>Eurotiomycetes</taxon>
        <taxon>Eurotiomycetidae</taxon>
        <taxon>Eurotiales</taxon>
        <taxon>Aspergillaceae</taxon>
        <taxon>Aspergillus</taxon>
        <taxon>Aspergillus subgen. Circumdati</taxon>
    </lineage>
</organism>
<feature type="region of interest" description="Disordered" evidence="2">
    <location>
        <begin position="751"/>
        <end position="777"/>
    </location>
</feature>
<feature type="compositionally biased region" description="Low complexity" evidence="2">
    <location>
        <begin position="170"/>
        <end position="179"/>
    </location>
</feature>
<evidence type="ECO:0000313" key="4">
    <source>
        <dbReference type="Proteomes" id="UP000247233"/>
    </source>
</evidence>
<feature type="coiled-coil region" evidence="1">
    <location>
        <begin position="862"/>
        <end position="891"/>
    </location>
</feature>
<feature type="compositionally biased region" description="Pro residues" evidence="2">
    <location>
        <begin position="660"/>
        <end position="672"/>
    </location>
</feature>
<feature type="compositionally biased region" description="Polar residues" evidence="2">
    <location>
        <begin position="553"/>
        <end position="568"/>
    </location>
</feature>
<dbReference type="RefSeq" id="XP_025395561.1">
    <property type="nucleotide sequence ID" value="XM_025540556.1"/>
</dbReference>
<dbReference type="AlphaFoldDB" id="A0A317V5F3"/>
<feature type="compositionally biased region" description="Basic and acidic residues" evidence="2">
    <location>
        <begin position="1194"/>
        <end position="1214"/>
    </location>
</feature>